<keyword evidence="5 9" id="KW-1133">Transmembrane helix</keyword>
<dbReference type="InterPro" id="IPR052702">
    <property type="entry name" value="MscS-like_channel"/>
</dbReference>
<evidence type="ECO:0000256" key="5">
    <source>
        <dbReference type="ARBA" id="ARBA00022989"/>
    </source>
</evidence>
<dbReference type="EMBL" id="LT934425">
    <property type="protein sequence ID" value="SOH04360.1"/>
    <property type="molecule type" value="Genomic_DNA"/>
</dbReference>
<feature type="transmembrane region" description="Helical" evidence="9">
    <location>
        <begin position="880"/>
        <end position="902"/>
    </location>
</feature>
<keyword evidence="14" id="KW-1185">Reference proteome</keyword>
<evidence type="ECO:0000256" key="6">
    <source>
        <dbReference type="ARBA" id="ARBA00023136"/>
    </source>
</evidence>
<feature type="transmembrane region" description="Helical" evidence="9">
    <location>
        <begin position="793"/>
        <end position="815"/>
    </location>
</feature>
<evidence type="ECO:0000256" key="9">
    <source>
        <dbReference type="SAM" id="Phobius"/>
    </source>
</evidence>
<dbReference type="Gene3D" id="3.30.70.100">
    <property type="match status" value="1"/>
</dbReference>
<feature type="coiled-coil region" evidence="7">
    <location>
        <begin position="115"/>
        <end position="149"/>
    </location>
</feature>
<feature type="region of interest" description="Disordered" evidence="8">
    <location>
        <begin position="1213"/>
        <end position="1232"/>
    </location>
</feature>
<evidence type="ECO:0000256" key="4">
    <source>
        <dbReference type="ARBA" id="ARBA00022692"/>
    </source>
</evidence>
<feature type="chain" id="PRO_5043343811" evidence="10">
    <location>
        <begin position="29"/>
        <end position="1232"/>
    </location>
</feature>
<keyword evidence="10" id="KW-0732">Signal</keyword>
<name>A0A2C9CF94_KUEST</name>
<dbReference type="Pfam" id="PF00924">
    <property type="entry name" value="MS_channel_2nd"/>
    <property type="match status" value="1"/>
</dbReference>
<dbReference type="Gene3D" id="2.30.30.60">
    <property type="match status" value="1"/>
</dbReference>
<gene>
    <name evidence="13" type="ORF">KSMBR1_1861</name>
</gene>
<proteinExistence type="inferred from homology"/>
<dbReference type="PANTHER" id="PTHR30347:SF1">
    <property type="entry name" value="MECHANOSENSITIVE CHANNEL MSCK"/>
    <property type="match status" value="1"/>
</dbReference>
<feature type="transmembrane region" description="Helical" evidence="9">
    <location>
        <begin position="954"/>
        <end position="971"/>
    </location>
</feature>
<dbReference type="KEGG" id="kst:KSMBR1_1861"/>
<dbReference type="SUPFAM" id="SSF82689">
    <property type="entry name" value="Mechanosensitive channel protein MscS (YggB), C-terminal domain"/>
    <property type="match status" value="1"/>
</dbReference>
<reference evidence="14" key="1">
    <citation type="submission" date="2017-10" db="EMBL/GenBank/DDBJ databases">
        <authorList>
            <person name="Frank J."/>
        </authorList>
    </citation>
    <scope>NUCLEOTIDE SEQUENCE [LARGE SCALE GENOMIC DNA]</scope>
</reference>
<dbReference type="Gene3D" id="1.10.287.1260">
    <property type="match status" value="1"/>
</dbReference>
<evidence type="ECO:0000256" key="1">
    <source>
        <dbReference type="ARBA" id="ARBA00004651"/>
    </source>
</evidence>
<feature type="signal peptide" evidence="10">
    <location>
        <begin position="1"/>
        <end position="28"/>
    </location>
</feature>
<feature type="transmembrane region" description="Helical" evidence="9">
    <location>
        <begin position="683"/>
        <end position="702"/>
    </location>
</feature>
<dbReference type="RefSeq" id="WP_099325078.1">
    <property type="nucleotide sequence ID" value="NZ_LT934425.1"/>
</dbReference>
<dbReference type="Pfam" id="PF21082">
    <property type="entry name" value="MS_channel_3rd"/>
    <property type="match status" value="1"/>
</dbReference>
<dbReference type="InterPro" id="IPR006685">
    <property type="entry name" value="MscS_channel_2nd"/>
</dbReference>
<feature type="compositionally biased region" description="Basic and acidic residues" evidence="8">
    <location>
        <begin position="1218"/>
        <end position="1232"/>
    </location>
</feature>
<evidence type="ECO:0000256" key="10">
    <source>
        <dbReference type="SAM" id="SignalP"/>
    </source>
</evidence>
<dbReference type="GO" id="GO:0008381">
    <property type="term" value="F:mechanosensitive monoatomic ion channel activity"/>
    <property type="evidence" value="ECO:0007669"/>
    <property type="project" value="UniProtKB-ARBA"/>
</dbReference>
<keyword evidence="7" id="KW-0175">Coiled coil</keyword>
<evidence type="ECO:0000256" key="7">
    <source>
        <dbReference type="SAM" id="Coils"/>
    </source>
</evidence>
<dbReference type="SUPFAM" id="SSF50182">
    <property type="entry name" value="Sm-like ribonucleoproteins"/>
    <property type="match status" value="1"/>
</dbReference>
<dbReference type="InterPro" id="IPR010920">
    <property type="entry name" value="LSM_dom_sf"/>
</dbReference>
<dbReference type="InterPro" id="IPR011066">
    <property type="entry name" value="MscS_channel_C_sf"/>
</dbReference>
<feature type="coiled-coil region" evidence="7">
    <location>
        <begin position="293"/>
        <end position="351"/>
    </location>
</feature>
<dbReference type="AlphaFoldDB" id="A0A2C9CF94"/>
<feature type="transmembrane region" description="Helical" evidence="9">
    <location>
        <begin position="922"/>
        <end position="942"/>
    </location>
</feature>
<dbReference type="InterPro" id="IPR011014">
    <property type="entry name" value="MscS_channel_TM-2"/>
</dbReference>
<dbReference type="PANTHER" id="PTHR30347">
    <property type="entry name" value="POTASSIUM CHANNEL RELATED"/>
    <property type="match status" value="1"/>
</dbReference>
<accession>A0A2C9CF94</accession>
<comment type="similarity">
    <text evidence="2">Belongs to the MscS (TC 1.A.23) family.</text>
</comment>
<feature type="coiled-coil region" evidence="7">
    <location>
        <begin position="192"/>
        <end position="219"/>
    </location>
</feature>
<feature type="transmembrane region" description="Helical" evidence="9">
    <location>
        <begin position="647"/>
        <end position="671"/>
    </location>
</feature>
<protein>
    <submittedName>
        <fullName evidence="13">Putative MscS family protein.1</fullName>
    </submittedName>
</protein>
<feature type="coiled-coil region" evidence="7">
    <location>
        <begin position="418"/>
        <end position="445"/>
    </location>
</feature>
<keyword evidence="6 9" id="KW-0472">Membrane</keyword>
<evidence type="ECO:0000256" key="8">
    <source>
        <dbReference type="SAM" id="MobiDB-lite"/>
    </source>
</evidence>
<sequence length="1232" mass="139906">MKTLKKYIIKVVVCVAMCLLWTSLCIQAQDQTVAVEKKADEIKLAGQRTTIKNEDLEKAKNRLEEIKVSAEKTIAENETAILKLQSDRESTSSYLKKLTEEKNTYPAEEPHVKYLELLDKEIGILKEKIDAGNEQLEECEDLIAALQHQVKTYANYVSLLTSALKLNETIAATPADQAALVRQEAEIAKGYIKAAQASMKEKESLIAIATKELEDYRLKAPVIMQGLVKVLESLKADTAGSKLESLVQEKINNVLFWQKEVSNLWISILKKRLTIAKIQYDEAIQALKSAEFNAELLAEKAGLLEEKQKTEELKRKQEELAYAKKVEEVTKKAAEVTRAETEKTIQEAAKKGEEIVQEQMITTSPEKKRVLELEAEVYKQNGMVAKMKDALITEGAQRYKGRTELKKLQADIGVFLSKGATAKDIEEMEKKVAAEEKRYSEAVNSVKSLIVSLDQVKKLLSDKLALSSEEMSNIKKEVSSFADKELAQQAINHVEQRIKAQEEQFSLVLERVNILYERLEIREYGMSVLSNVKEKLQQMKAANIWKRDEVQITTQTFDVIYLDVINLPSGIHALLETAKSHMKNAAAYITLEKNTVRFWLRCLGLASLIALFYFSNRYIRRWSTDTLQQLHESITFTYFKSRLLPSLLVILDKSITVLWVAVLCILIRALFPVKIPSTTSAMYILLYISLYTALKGFLVESFGPEKGHRKLVVSLAYISPKHIYKSLSIILLFSLISLSFITVLTVFQYKRDVIDLFWFIYRIGMLLLLLWLATQKSLFFKLLPGKNSQLGRLIQRIIGIIYPVFVVFVVSLFAIRSLGYPILTYVLLKTCIKSIVAAIIALWIAKFLLYRISRMRERLFAARKIEKNTPEEKKFNAATAAYGISLNYVASIVCAIVIVRIWMGTFRDAVDSPAAPYLIQKIFAQVGIIFRSIGNGLLYRFVMQEGRYTTPLRIIFAILVLVAFFFLARYIKKLMEERVFSRLGMERGLKHSFSNLIRYFIVAIAVLIGFNLAGIPLRSLAFFAGAFGIGIGFGMQNIISNFVSGIILLLERPMRVGDVVILDDGTLGTIEKISTRSTTMITPDNFVLTIPNSKFVEGRVTNWSLPDSVMRGSVQVGVAYGSDVALVKKCLLEIAAQNQNVKKFPEPYVRFDDFGDSSLVFKLFYWADDPGKRWFAMSEMRFSIDEVFRKNKIEIAFPQRDIHIRSYVPFPGSNTVHENNKREETQEKPQNT</sequence>
<evidence type="ECO:0000256" key="2">
    <source>
        <dbReference type="ARBA" id="ARBA00008017"/>
    </source>
</evidence>
<dbReference type="InterPro" id="IPR023408">
    <property type="entry name" value="MscS_beta-dom_sf"/>
</dbReference>
<dbReference type="GO" id="GO:0005886">
    <property type="term" value="C:plasma membrane"/>
    <property type="evidence" value="ECO:0007669"/>
    <property type="project" value="UniProtKB-SubCell"/>
</dbReference>
<feature type="transmembrane region" description="Helical" evidence="9">
    <location>
        <begin position="723"/>
        <end position="747"/>
    </location>
</feature>
<dbReference type="OrthoDB" id="9809206at2"/>
<feature type="domain" description="Mechanosensitive ion channel MscS" evidence="11">
    <location>
        <begin position="1037"/>
        <end position="1104"/>
    </location>
</feature>
<feature type="transmembrane region" description="Helical" evidence="9">
    <location>
        <begin position="1020"/>
        <end position="1039"/>
    </location>
</feature>
<feature type="transmembrane region" description="Helical" evidence="9">
    <location>
        <begin position="753"/>
        <end position="772"/>
    </location>
</feature>
<feature type="transmembrane region" description="Helical" evidence="9">
    <location>
        <begin position="598"/>
        <end position="614"/>
    </location>
</feature>
<organism evidence="13 14">
    <name type="scientific">Kuenenia stuttgartiensis</name>
    <dbReference type="NCBI Taxonomy" id="174633"/>
    <lineage>
        <taxon>Bacteria</taxon>
        <taxon>Pseudomonadati</taxon>
        <taxon>Planctomycetota</taxon>
        <taxon>Candidatus Brocadiia</taxon>
        <taxon>Candidatus Brocadiales</taxon>
        <taxon>Candidatus Brocadiaceae</taxon>
        <taxon>Candidatus Kuenenia</taxon>
    </lineage>
</organism>
<evidence type="ECO:0000259" key="11">
    <source>
        <dbReference type="Pfam" id="PF00924"/>
    </source>
</evidence>
<feature type="domain" description="Mechanosensitive ion channel MscS C-terminal" evidence="12">
    <location>
        <begin position="1114"/>
        <end position="1195"/>
    </location>
</feature>
<feature type="transmembrane region" description="Helical" evidence="9">
    <location>
        <begin position="996"/>
        <end position="1013"/>
    </location>
</feature>
<evidence type="ECO:0000259" key="12">
    <source>
        <dbReference type="Pfam" id="PF21082"/>
    </source>
</evidence>
<evidence type="ECO:0000256" key="3">
    <source>
        <dbReference type="ARBA" id="ARBA00022475"/>
    </source>
</evidence>
<comment type="subcellular location">
    <subcellularLocation>
        <location evidence="1">Cell membrane</location>
        <topology evidence="1">Multi-pass membrane protein</topology>
    </subcellularLocation>
</comment>
<dbReference type="SUPFAM" id="SSF82861">
    <property type="entry name" value="Mechanosensitive channel protein MscS (YggB), transmembrane region"/>
    <property type="match status" value="1"/>
</dbReference>
<dbReference type="Proteomes" id="UP000221734">
    <property type="component" value="Chromosome Kuenenia_stuttgartiensis_MBR1"/>
</dbReference>
<evidence type="ECO:0000313" key="14">
    <source>
        <dbReference type="Proteomes" id="UP000221734"/>
    </source>
</evidence>
<evidence type="ECO:0000313" key="13">
    <source>
        <dbReference type="EMBL" id="SOH04360.1"/>
    </source>
</evidence>
<dbReference type="InterPro" id="IPR049278">
    <property type="entry name" value="MS_channel_C"/>
</dbReference>
<feature type="transmembrane region" description="Helical" evidence="9">
    <location>
        <begin position="827"/>
        <end position="849"/>
    </location>
</feature>
<keyword evidence="4 9" id="KW-0812">Transmembrane</keyword>
<keyword evidence="3" id="KW-1003">Cell membrane</keyword>